<dbReference type="OrthoDB" id="120431at2759"/>
<dbReference type="AlphaFoldDB" id="A0A225UB80"/>
<gene>
    <name evidence="2" type="ORF">PHMEG_00041365</name>
</gene>
<evidence type="ECO:0000256" key="1">
    <source>
        <dbReference type="SAM" id="MobiDB-lite"/>
    </source>
</evidence>
<sequence length="249" mass="27146">MTRLRNVLRNMGAEHAIDDGEMAQLLLMGVATTYPTLIEQFDLPTRGGHPPTLVQVTNALRSRDEQVRLTTQGGGHQNSSANVVMNTIGQHTANGQGNSRPIGVKKVTNPTAKNKPNEIKKNAKKEPGLIDHMLWLNQNSVLPAPNDESSDSEDDDCKVPDLGMVLKEHNLNSNGFWMLDCGSTTHVCMDKDAFSSNKKSKAIFKVWTGEITQGVMDGVVAVIAATGFANSRNYETVELTLEDVEYSPA</sequence>
<keyword evidence="3" id="KW-1185">Reference proteome</keyword>
<proteinExistence type="predicted"/>
<dbReference type="EMBL" id="NBNE01022803">
    <property type="protein sequence ID" value="OWY90487.1"/>
    <property type="molecule type" value="Genomic_DNA"/>
</dbReference>
<name>A0A225UB80_9STRA</name>
<evidence type="ECO:0000313" key="3">
    <source>
        <dbReference type="Proteomes" id="UP000198211"/>
    </source>
</evidence>
<comment type="caution">
    <text evidence="2">The sequence shown here is derived from an EMBL/GenBank/DDBJ whole genome shotgun (WGS) entry which is preliminary data.</text>
</comment>
<dbReference type="Proteomes" id="UP000198211">
    <property type="component" value="Unassembled WGS sequence"/>
</dbReference>
<feature type="non-terminal residue" evidence="2">
    <location>
        <position position="249"/>
    </location>
</feature>
<protein>
    <submittedName>
        <fullName evidence="2">Uncharacterized protein</fullName>
    </submittedName>
</protein>
<feature type="region of interest" description="Disordered" evidence="1">
    <location>
        <begin position="92"/>
        <end position="118"/>
    </location>
</feature>
<reference evidence="3" key="1">
    <citation type="submission" date="2017-03" db="EMBL/GenBank/DDBJ databases">
        <title>Phytopthora megakarya and P. palmivora, two closely related causual agents of cacao black pod achieved similar genome size and gene model numbers by different mechanisms.</title>
        <authorList>
            <person name="Ali S."/>
            <person name="Shao J."/>
            <person name="Larry D.J."/>
            <person name="Kronmiller B."/>
            <person name="Shen D."/>
            <person name="Strem M.D."/>
            <person name="Melnick R.L."/>
            <person name="Guiltinan M.J."/>
            <person name="Tyler B.M."/>
            <person name="Meinhardt L.W."/>
            <person name="Bailey B.A."/>
        </authorList>
    </citation>
    <scope>NUCLEOTIDE SEQUENCE [LARGE SCALE GENOMIC DNA]</scope>
    <source>
        <strain evidence="3">zdho120</strain>
    </source>
</reference>
<accession>A0A225UB80</accession>
<evidence type="ECO:0000313" key="2">
    <source>
        <dbReference type="EMBL" id="OWY90487.1"/>
    </source>
</evidence>
<organism evidence="2 3">
    <name type="scientific">Phytophthora megakarya</name>
    <dbReference type="NCBI Taxonomy" id="4795"/>
    <lineage>
        <taxon>Eukaryota</taxon>
        <taxon>Sar</taxon>
        <taxon>Stramenopiles</taxon>
        <taxon>Oomycota</taxon>
        <taxon>Peronosporomycetes</taxon>
        <taxon>Peronosporales</taxon>
        <taxon>Peronosporaceae</taxon>
        <taxon>Phytophthora</taxon>
    </lineage>
</organism>